<dbReference type="OrthoDB" id="19039at2759"/>
<gene>
    <name evidence="13" type="ORF">LOTGIDRAFT_228830</name>
</gene>
<evidence type="ECO:0000256" key="4">
    <source>
        <dbReference type="ARBA" id="ARBA00022676"/>
    </source>
</evidence>
<dbReference type="EC" id="2.4.1.-" evidence="12"/>
<evidence type="ECO:0000313" key="14">
    <source>
        <dbReference type="Proteomes" id="UP000030746"/>
    </source>
</evidence>
<keyword evidence="9 12" id="KW-0472">Membrane</keyword>
<dbReference type="GO" id="GO:0052917">
    <property type="term" value="F:dol-P-Man:Man(7)GlcNAc(2)-PP-Dol alpha-1,6-mannosyltransferase activity"/>
    <property type="evidence" value="ECO:0007669"/>
    <property type="project" value="UniProtKB-EC"/>
</dbReference>
<reference evidence="13 14" key="1">
    <citation type="journal article" date="2013" name="Nature">
        <title>Insights into bilaterian evolution from three spiralian genomes.</title>
        <authorList>
            <person name="Simakov O."/>
            <person name="Marletaz F."/>
            <person name="Cho S.J."/>
            <person name="Edsinger-Gonzales E."/>
            <person name="Havlak P."/>
            <person name="Hellsten U."/>
            <person name="Kuo D.H."/>
            <person name="Larsson T."/>
            <person name="Lv J."/>
            <person name="Arendt D."/>
            <person name="Savage R."/>
            <person name="Osoegawa K."/>
            <person name="de Jong P."/>
            <person name="Grimwood J."/>
            <person name="Chapman J.A."/>
            <person name="Shapiro H."/>
            <person name="Aerts A."/>
            <person name="Otillar R.P."/>
            <person name="Terry A.Y."/>
            <person name="Boore J.L."/>
            <person name="Grigoriev I.V."/>
            <person name="Lindberg D.R."/>
            <person name="Seaver E.C."/>
            <person name="Weisblat D.A."/>
            <person name="Putnam N.H."/>
            <person name="Rokhsar D.S."/>
        </authorList>
    </citation>
    <scope>NUCLEOTIDE SEQUENCE [LARGE SCALE GENOMIC DNA]</scope>
</reference>
<evidence type="ECO:0000256" key="5">
    <source>
        <dbReference type="ARBA" id="ARBA00022679"/>
    </source>
</evidence>
<feature type="transmembrane region" description="Helical" evidence="12">
    <location>
        <begin position="89"/>
        <end position="106"/>
    </location>
</feature>
<comment type="pathway">
    <text evidence="2">Protein modification; protein glycosylation.</text>
</comment>
<dbReference type="CTD" id="20247801"/>
<keyword evidence="7 12" id="KW-0256">Endoplasmic reticulum</keyword>
<name>V4BRB9_LOTGI</name>
<dbReference type="GO" id="GO:0006487">
    <property type="term" value="P:protein N-linked glycosylation"/>
    <property type="evidence" value="ECO:0007669"/>
    <property type="project" value="TreeGrafter"/>
</dbReference>
<feature type="transmembrane region" description="Helical" evidence="12">
    <location>
        <begin position="204"/>
        <end position="227"/>
    </location>
</feature>
<feature type="transmembrane region" description="Helical" evidence="12">
    <location>
        <begin position="143"/>
        <end position="166"/>
    </location>
</feature>
<dbReference type="OMA" id="WWVEVRM"/>
<dbReference type="Pfam" id="PF03901">
    <property type="entry name" value="Glyco_transf_22"/>
    <property type="match status" value="1"/>
</dbReference>
<dbReference type="PANTHER" id="PTHR22760">
    <property type="entry name" value="GLYCOSYLTRANSFERASE"/>
    <property type="match status" value="1"/>
</dbReference>
<dbReference type="PANTHER" id="PTHR22760:SF1">
    <property type="entry name" value="DOL-P-MAN:MAN(7)GLCNAC(2)-PP-DOL ALPHA-1,6-MANNOSYLTRANSFERASE"/>
    <property type="match status" value="1"/>
</dbReference>
<dbReference type="GeneID" id="20247801"/>
<feature type="transmembrane region" description="Helical" evidence="12">
    <location>
        <begin position="255"/>
        <end position="277"/>
    </location>
</feature>
<dbReference type="HOGENOM" id="CLU_008917_0_0_1"/>
<evidence type="ECO:0000256" key="9">
    <source>
        <dbReference type="ARBA" id="ARBA00023136"/>
    </source>
</evidence>
<dbReference type="KEGG" id="lgi:LOTGIDRAFT_228830"/>
<evidence type="ECO:0000256" key="12">
    <source>
        <dbReference type="RuleBase" id="RU363075"/>
    </source>
</evidence>
<dbReference type="AlphaFoldDB" id="V4BRB9"/>
<dbReference type="EMBL" id="KB202283">
    <property type="protein sequence ID" value="ESO91399.1"/>
    <property type="molecule type" value="Genomic_DNA"/>
</dbReference>
<evidence type="ECO:0000256" key="3">
    <source>
        <dbReference type="ARBA" id="ARBA00007063"/>
    </source>
</evidence>
<dbReference type="InterPro" id="IPR005599">
    <property type="entry name" value="GPI_mannosylTrfase"/>
</dbReference>
<keyword evidence="5" id="KW-0808">Transferase</keyword>
<evidence type="ECO:0000256" key="10">
    <source>
        <dbReference type="ARBA" id="ARBA00044721"/>
    </source>
</evidence>
<keyword evidence="4 12" id="KW-0328">Glycosyltransferase</keyword>
<feature type="transmembrane region" description="Helical" evidence="12">
    <location>
        <begin position="118"/>
        <end position="136"/>
    </location>
</feature>
<comment type="subcellular location">
    <subcellularLocation>
        <location evidence="1 12">Endoplasmic reticulum membrane</location>
        <topology evidence="1 12">Multi-pass membrane protein</topology>
    </subcellularLocation>
</comment>
<evidence type="ECO:0000256" key="6">
    <source>
        <dbReference type="ARBA" id="ARBA00022692"/>
    </source>
</evidence>
<dbReference type="UniPathway" id="UPA00378"/>
<dbReference type="RefSeq" id="XP_009058090.1">
    <property type="nucleotide sequence ID" value="XM_009059842.1"/>
</dbReference>
<evidence type="ECO:0000256" key="2">
    <source>
        <dbReference type="ARBA" id="ARBA00004922"/>
    </source>
</evidence>
<keyword evidence="6 12" id="KW-0812">Transmembrane</keyword>
<evidence type="ECO:0000256" key="7">
    <source>
        <dbReference type="ARBA" id="ARBA00022824"/>
    </source>
</evidence>
<dbReference type="GO" id="GO:0005789">
    <property type="term" value="C:endoplasmic reticulum membrane"/>
    <property type="evidence" value="ECO:0007669"/>
    <property type="project" value="UniProtKB-SubCell"/>
</dbReference>
<accession>V4BRB9</accession>
<keyword evidence="14" id="KW-1185">Reference proteome</keyword>
<sequence>MSVYLELSVIAVMVIHILVCPYTKVEESFNLQAIHDVIYHNLDIEQYDHLEFPGVVPRSFIGPVVIAFLSMPMISLSQLLNLDKMASQYIVRFWLGLMVAISFISFSRSVGTNFGKEVKTWLIITCLTQFHFMFYMSRPLPNIFALVLVLFALSMVLSEDFVRYIWLSGAAVIIYRTELVLLLGPLLVFGLLKQKPSYQMLQYYILHGILAAISLLALTIIVDSVFWKRWLWPEGEVWWYNIVLNKSSNWGTEPFFWYFYSALVRAISFSIVLLPIGVYIDRRIIPLLSSAVIFIILFSFLPHKELRFIIYTFPVVNLAIASALKYLWINRNKSIKRYLSCLIGSGLLAGNLLSTAGFLYISHHNYPGGQAIQILHSLNNRTDFVDVHIDVYSAQTGISRFTQLHSHWRYDKTEDISPNGQEIQKFTHLLLEATLANFSDSELYTHSHELQATIPGFTGISLNPKNMPPVKLKFEPKIWILKKKFLSRIKNM</sequence>
<feature type="transmembrane region" description="Helical" evidence="12">
    <location>
        <begin position="339"/>
        <end position="361"/>
    </location>
</feature>
<feature type="transmembrane region" description="Helical" evidence="12">
    <location>
        <begin position="60"/>
        <end position="82"/>
    </location>
</feature>
<evidence type="ECO:0000256" key="1">
    <source>
        <dbReference type="ARBA" id="ARBA00004477"/>
    </source>
</evidence>
<evidence type="ECO:0000256" key="8">
    <source>
        <dbReference type="ARBA" id="ARBA00022989"/>
    </source>
</evidence>
<organism evidence="13 14">
    <name type="scientific">Lottia gigantea</name>
    <name type="common">Giant owl limpet</name>
    <dbReference type="NCBI Taxonomy" id="225164"/>
    <lineage>
        <taxon>Eukaryota</taxon>
        <taxon>Metazoa</taxon>
        <taxon>Spiralia</taxon>
        <taxon>Lophotrochozoa</taxon>
        <taxon>Mollusca</taxon>
        <taxon>Gastropoda</taxon>
        <taxon>Patellogastropoda</taxon>
        <taxon>Lottioidea</taxon>
        <taxon>Lottiidae</taxon>
        <taxon>Lottia</taxon>
    </lineage>
</organism>
<comment type="similarity">
    <text evidence="3 12">Belongs to the glycosyltransferase 22 family.</text>
</comment>
<evidence type="ECO:0000313" key="13">
    <source>
        <dbReference type="EMBL" id="ESO91399.1"/>
    </source>
</evidence>
<protein>
    <recommendedName>
        <fullName evidence="12">Mannosyltransferase</fullName>
        <ecNumber evidence="12">2.4.1.-</ecNumber>
    </recommendedName>
</protein>
<dbReference type="STRING" id="225164.V4BRB9"/>
<proteinExistence type="inferred from homology"/>
<feature type="transmembrane region" description="Helical" evidence="12">
    <location>
        <begin position="172"/>
        <end position="192"/>
    </location>
</feature>
<comment type="function">
    <text evidence="10">Mannosyltransferase that operates in the biosynthetic pathway of dolichol-linked oligosaccharides, the glycan precursors employed in protein asparagine (N)-glycosylation. The assembly of dolichol-linked oligosaccharides begins on the cytosolic side of the endoplasmic reticulum membrane and finishes in its lumen. The sequential addition of sugars to dolichol pyrophosphate produces dolichol-linked oligosaccharides containing fourteen sugars, including two GlcNAcs, nine mannoses and three glucoses. Once assembled, the oligosaccharide is transferred from the lipid to nascent proteins by oligosaccharyltransferases. In the lumen of the endoplasmic reticulum, adds the eighth mannose residue in an alpha-1,6 linkage onto Man(7)GlcNAc(2)-PP-dolichol to produce Man(8)GlcNAc(2)-PP-dolichol.</text>
</comment>
<evidence type="ECO:0000256" key="11">
    <source>
        <dbReference type="ARBA" id="ARBA00048899"/>
    </source>
</evidence>
<comment type="catalytic activity">
    <reaction evidence="11">
        <text>an alpha-D-Man-(1-&gt;2)-alpha-D-Man-(1-&gt;2)-alpha-D-Man-(1-&gt;3)-[alpha-D-Man-(1-&gt;2)-alpha-D-Man-(1-&gt;3)-alpha-D-Man-(1-&gt;6)]-beta-D-Man-(1-&gt;4)-beta-D-GlcNAc-(1-&gt;4)-alpha-D-GlcNAc-diphospho-di-trans,poly-cis-dolichol + a di-trans,poly-cis-dolichyl beta-D-mannosyl phosphate = an alpha-D-Man-(1-&gt;2)-alpha-D-Man-(1-&gt;2)-alpha-D-Man-(1-&gt;3)-[alpha-D-Man-(1-&gt;2)-alpha-D-Man-(1-&gt;3)-[alpha-D-Man-(1-&gt;6)]-alpha-D-Man-(1-&gt;6)]-beta-D-Man-(1-&gt;4)-beta-D-GlcNAc-(1-&gt;4)-alpha-D-GlcNAc-diphospho-di-trans,poly-cis-dolichol + a di-trans,poly-cis-dolichyl phosphate + H(+)</text>
        <dbReference type="Rhea" id="RHEA:29535"/>
        <dbReference type="Rhea" id="RHEA-COMP:19498"/>
        <dbReference type="Rhea" id="RHEA-COMP:19501"/>
        <dbReference type="Rhea" id="RHEA-COMP:19518"/>
        <dbReference type="Rhea" id="RHEA-COMP:19519"/>
        <dbReference type="ChEBI" id="CHEBI:15378"/>
        <dbReference type="ChEBI" id="CHEBI:57683"/>
        <dbReference type="ChEBI" id="CHEBI:58211"/>
        <dbReference type="ChEBI" id="CHEBI:132517"/>
        <dbReference type="ChEBI" id="CHEBI:132519"/>
        <dbReference type="EC" id="2.4.1.260"/>
    </reaction>
    <physiologicalReaction direction="left-to-right" evidence="11">
        <dbReference type="Rhea" id="RHEA:29536"/>
    </physiologicalReaction>
</comment>
<feature type="transmembrane region" description="Helical" evidence="12">
    <location>
        <begin position="284"/>
        <end position="302"/>
    </location>
</feature>
<feature type="transmembrane region" description="Helical" evidence="12">
    <location>
        <begin position="308"/>
        <end position="327"/>
    </location>
</feature>
<feature type="transmembrane region" description="Helical" evidence="12">
    <location>
        <begin position="7"/>
        <end position="25"/>
    </location>
</feature>
<keyword evidence="8 12" id="KW-1133">Transmembrane helix</keyword>
<dbReference type="Proteomes" id="UP000030746">
    <property type="component" value="Unassembled WGS sequence"/>
</dbReference>